<dbReference type="Proteomes" id="UP001159641">
    <property type="component" value="Unassembled WGS sequence"/>
</dbReference>
<evidence type="ECO:0000313" key="2">
    <source>
        <dbReference type="EMBL" id="KAJ8777902.1"/>
    </source>
</evidence>
<dbReference type="EMBL" id="JAIQCJ010002282">
    <property type="protein sequence ID" value="KAJ8777902.1"/>
    <property type="molecule type" value="Genomic_DNA"/>
</dbReference>
<gene>
    <name evidence="2" type="ORF">J1605_014100</name>
</gene>
<reference evidence="2 3" key="1">
    <citation type="submission" date="2022-11" db="EMBL/GenBank/DDBJ databases">
        <title>Whole genome sequence of Eschrichtius robustus ER-17-0199.</title>
        <authorList>
            <person name="Bruniche-Olsen A."/>
            <person name="Black A.N."/>
            <person name="Fields C.J."/>
            <person name="Walden K."/>
            <person name="Dewoody J.A."/>
        </authorList>
    </citation>
    <scope>NUCLEOTIDE SEQUENCE [LARGE SCALE GENOMIC DNA]</scope>
    <source>
        <strain evidence="2">ER-17-0199</strain>
        <tissue evidence="2">Blubber</tissue>
    </source>
</reference>
<protein>
    <recommendedName>
        <fullName evidence="1">KRAB domain-containing protein</fullName>
    </recommendedName>
</protein>
<keyword evidence="3" id="KW-1185">Reference proteome</keyword>
<comment type="caution">
    <text evidence="2">The sequence shown here is derived from an EMBL/GenBank/DDBJ whole genome shotgun (WGS) entry which is preliminary data.</text>
</comment>
<name>A0AB34GCX6_ESCRO</name>
<proteinExistence type="predicted"/>
<dbReference type="AlphaFoldDB" id="A0AB34GCX6"/>
<evidence type="ECO:0000313" key="3">
    <source>
        <dbReference type="Proteomes" id="UP001159641"/>
    </source>
</evidence>
<dbReference type="InterPro" id="IPR001909">
    <property type="entry name" value="KRAB"/>
</dbReference>
<evidence type="ECO:0000259" key="1">
    <source>
        <dbReference type="PROSITE" id="PS50805"/>
    </source>
</evidence>
<accession>A0AB34GCX6</accession>
<sequence>MLENYSHQASVGSSVLKSYMIFKLEQGEDPGMFEGKIPSDLCSDEYESDTWKTKEREKMEEENCFKII</sequence>
<feature type="domain" description="KRAB" evidence="1">
    <location>
        <begin position="1"/>
        <end position="43"/>
    </location>
</feature>
<dbReference type="GO" id="GO:0006355">
    <property type="term" value="P:regulation of DNA-templated transcription"/>
    <property type="evidence" value="ECO:0007669"/>
    <property type="project" value="InterPro"/>
</dbReference>
<organism evidence="2 3">
    <name type="scientific">Eschrichtius robustus</name>
    <name type="common">California gray whale</name>
    <name type="synonym">Eschrichtius gibbosus</name>
    <dbReference type="NCBI Taxonomy" id="9764"/>
    <lineage>
        <taxon>Eukaryota</taxon>
        <taxon>Metazoa</taxon>
        <taxon>Chordata</taxon>
        <taxon>Craniata</taxon>
        <taxon>Vertebrata</taxon>
        <taxon>Euteleostomi</taxon>
        <taxon>Mammalia</taxon>
        <taxon>Eutheria</taxon>
        <taxon>Laurasiatheria</taxon>
        <taxon>Artiodactyla</taxon>
        <taxon>Whippomorpha</taxon>
        <taxon>Cetacea</taxon>
        <taxon>Mysticeti</taxon>
        <taxon>Eschrichtiidae</taxon>
        <taxon>Eschrichtius</taxon>
    </lineage>
</organism>
<dbReference type="PROSITE" id="PS50805">
    <property type="entry name" value="KRAB"/>
    <property type="match status" value="1"/>
</dbReference>